<proteinExistence type="predicted"/>
<dbReference type="AlphaFoldDB" id="A0A0F9V0A9"/>
<comment type="caution">
    <text evidence="1">The sequence shown here is derived from an EMBL/GenBank/DDBJ whole genome shotgun (WGS) entry which is preliminary data.</text>
</comment>
<organism evidence="1">
    <name type="scientific">marine sediment metagenome</name>
    <dbReference type="NCBI Taxonomy" id="412755"/>
    <lineage>
        <taxon>unclassified sequences</taxon>
        <taxon>metagenomes</taxon>
        <taxon>ecological metagenomes</taxon>
    </lineage>
</organism>
<accession>A0A0F9V0A9</accession>
<gene>
    <name evidence="1" type="ORF">LCGC14_0466160</name>
</gene>
<evidence type="ECO:0000313" key="1">
    <source>
        <dbReference type="EMBL" id="KKN66936.1"/>
    </source>
</evidence>
<dbReference type="EMBL" id="LAZR01000486">
    <property type="protein sequence ID" value="KKN66936.1"/>
    <property type="molecule type" value="Genomic_DNA"/>
</dbReference>
<protein>
    <submittedName>
        <fullName evidence="1">Uncharacterized protein</fullName>
    </submittedName>
</protein>
<sequence>MSYIQFQPKEDITAFEVANCVNIVAWGLGEAIQRGHAKEWSMEKIFPGYTVNYMTELIEKFHLERHFEISPGEQPIIVEVKRGNWLEST</sequence>
<reference evidence="1" key="1">
    <citation type="journal article" date="2015" name="Nature">
        <title>Complex archaea that bridge the gap between prokaryotes and eukaryotes.</title>
        <authorList>
            <person name="Spang A."/>
            <person name="Saw J.H."/>
            <person name="Jorgensen S.L."/>
            <person name="Zaremba-Niedzwiedzka K."/>
            <person name="Martijn J."/>
            <person name="Lind A.E."/>
            <person name="van Eijk R."/>
            <person name="Schleper C."/>
            <person name="Guy L."/>
            <person name="Ettema T.J."/>
        </authorList>
    </citation>
    <scope>NUCLEOTIDE SEQUENCE</scope>
</reference>
<name>A0A0F9V0A9_9ZZZZ</name>